<keyword evidence="4" id="KW-0677">Repeat</keyword>
<dbReference type="SUPFAM" id="SSF49562">
    <property type="entry name" value="C2 domain (Calcium/lipid-binding domain, CaLB)"/>
    <property type="match status" value="2"/>
</dbReference>
<protein>
    <recommendedName>
        <fullName evidence="9">Synaptotagmin-like protein 5</fullName>
    </recommendedName>
</protein>
<feature type="region of interest" description="Disordered" evidence="11">
    <location>
        <begin position="148"/>
        <end position="358"/>
    </location>
</feature>
<dbReference type="Pfam" id="PF00168">
    <property type="entry name" value="C2"/>
    <property type="match status" value="2"/>
</dbReference>
<dbReference type="GeneTree" id="ENSGT00940000158618"/>
<evidence type="ECO:0000256" key="6">
    <source>
        <dbReference type="ARBA" id="ARBA00022833"/>
    </source>
</evidence>
<evidence type="ECO:0000259" key="12">
    <source>
        <dbReference type="PROSITE" id="PS50004"/>
    </source>
</evidence>
<keyword evidence="6" id="KW-0862">Zinc</keyword>
<accession>A0A8C4RGF5</accession>
<evidence type="ECO:0000256" key="11">
    <source>
        <dbReference type="SAM" id="MobiDB-lite"/>
    </source>
</evidence>
<name>A0A8C4RGF5_ERPCA</name>
<reference evidence="14" key="1">
    <citation type="submission" date="2021-06" db="EMBL/GenBank/DDBJ databases">
        <authorList>
            <consortium name="Wellcome Sanger Institute Data Sharing"/>
        </authorList>
    </citation>
    <scope>NUCLEOTIDE SEQUENCE [LARGE SCALE GENOMIC DNA]</scope>
</reference>
<comment type="subcellular location">
    <subcellularLocation>
        <location evidence="1">Membrane</location>
        <topology evidence="1">Peripheral membrane protein</topology>
    </subcellularLocation>
</comment>
<dbReference type="InterPro" id="IPR001565">
    <property type="entry name" value="Synaptotagmin"/>
</dbReference>
<organism evidence="14 15">
    <name type="scientific">Erpetoichthys calabaricus</name>
    <name type="common">Rope fish</name>
    <name type="synonym">Calamoichthys calabaricus</name>
    <dbReference type="NCBI Taxonomy" id="27687"/>
    <lineage>
        <taxon>Eukaryota</taxon>
        <taxon>Metazoa</taxon>
        <taxon>Chordata</taxon>
        <taxon>Craniata</taxon>
        <taxon>Vertebrata</taxon>
        <taxon>Euteleostomi</taxon>
        <taxon>Actinopterygii</taxon>
        <taxon>Polypteriformes</taxon>
        <taxon>Polypteridae</taxon>
        <taxon>Erpetoichthys</taxon>
    </lineage>
</organism>
<evidence type="ECO:0000256" key="2">
    <source>
        <dbReference type="ARBA" id="ARBA00022553"/>
    </source>
</evidence>
<dbReference type="InterPro" id="IPR011011">
    <property type="entry name" value="Znf_FYVE_PHD"/>
</dbReference>
<dbReference type="OrthoDB" id="195679at2759"/>
<keyword evidence="5" id="KW-0863">Zinc-finger</keyword>
<dbReference type="CDD" id="cd04020">
    <property type="entry name" value="C2B_SLP_1-2-3-4"/>
    <property type="match status" value="1"/>
</dbReference>
<dbReference type="Proteomes" id="UP000694620">
    <property type="component" value="Chromosome 4"/>
</dbReference>
<dbReference type="Gene3D" id="3.30.40.10">
    <property type="entry name" value="Zinc/RING finger domain, C3HC4 (zinc finger)"/>
    <property type="match status" value="1"/>
</dbReference>
<dbReference type="InterPro" id="IPR041282">
    <property type="entry name" value="FYVE_2"/>
</dbReference>
<reference evidence="14" key="3">
    <citation type="submission" date="2025-09" db="UniProtKB">
        <authorList>
            <consortium name="Ensembl"/>
        </authorList>
    </citation>
    <scope>IDENTIFICATION</scope>
</reference>
<proteinExistence type="predicted"/>
<evidence type="ECO:0000256" key="5">
    <source>
        <dbReference type="ARBA" id="ARBA00022771"/>
    </source>
</evidence>
<dbReference type="SUPFAM" id="SSF57903">
    <property type="entry name" value="FYVE/PHD zinc finger"/>
    <property type="match status" value="1"/>
</dbReference>
<feature type="domain" description="C2" evidence="12">
    <location>
        <begin position="433"/>
        <end position="555"/>
    </location>
</feature>
<dbReference type="GeneID" id="114650265"/>
<dbReference type="GO" id="GO:0006886">
    <property type="term" value="P:intracellular protein transport"/>
    <property type="evidence" value="ECO:0007669"/>
    <property type="project" value="InterPro"/>
</dbReference>
<dbReference type="InterPro" id="IPR013083">
    <property type="entry name" value="Znf_RING/FYVE/PHD"/>
</dbReference>
<dbReference type="GO" id="GO:0070382">
    <property type="term" value="C:exocytic vesicle"/>
    <property type="evidence" value="ECO:0007669"/>
    <property type="project" value="TreeGrafter"/>
</dbReference>
<dbReference type="PROSITE" id="PS50004">
    <property type="entry name" value="C2"/>
    <property type="match status" value="2"/>
</dbReference>
<dbReference type="SMART" id="SM00239">
    <property type="entry name" value="C2"/>
    <property type="match status" value="2"/>
</dbReference>
<keyword evidence="7" id="KW-0472">Membrane</keyword>
<dbReference type="Pfam" id="PF02318">
    <property type="entry name" value="FYVE_2"/>
    <property type="match status" value="1"/>
</dbReference>
<dbReference type="InterPro" id="IPR010911">
    <property type="entry name" value="Rab_BD"/>
</dbReference>
<dbReference type="GO" id="GO:0006887">
    <property type="term" value="P:exocytosis"/>
    <property type="evidence" value="ECO:0007669"/>
    <property type="project" value="TreeGrafter"/>
</dbReference>
<evidence type="ECO:0000256" key="9">
    <source>
        <dbReference type="ARBA" id="ARBA00072156"/>
    </source>
</evidence>
<reference evidence="14" key="2">
    <citation type="submission" date="2025-08" db="UniProtKB">
        <authorList>
            <consortium name="Ensembl"/>
        </authorList>
    </citation>
    <scope>IDENTIFICATION</scope>
</reference>
<dbReference type="FunFam" id="3.30.40.10:FF:000018">
    <property type="entry name" value="Synaptotagmin-like 5, isoform CRA_a"/>
    <property type="match status" value="1"/>
</dbReference>
<sequence>MDKSEILNLSFLNEPEKQLILDVLQKNDKIRKHEEKRIRRLKNELLEIRRKGLSRRQQITSNKVCVRCQKRLGLIFDRGDLCEYCHFRVCNACRVVISEKKWKCMICAKVSELKVASGEWFYEVRSRRYTLANVFGCDVVKQSIMRTPADSGPAEQNPLKPAEAQQAQNTSAPGTPKSTRSAIRSVLDVPRKKGKVKSTNKNENALEKPDDTRSIGAASDLDTQSVRSGQSASRSTRGSIFAVDPSGVQGVPNNMRPTPSPGRSATPSIRSSASGTSRRADGAESGINFPANESNFGKMSNKPYRHPAGPPSIAVSRTSLSSDRSKSEIDLTGPHGENDDTLSVRSRSVPGDLNEPLEDLEEVEREDDIEEMAGRRSVTHRSSLSSGLSMTAQFGSERKWSYLNVPDFDAETTSLNSMMSVYSETGDYGNVNVSGEILLNISYSYKTGALNVLVKQCRNLAIADEKKQRTDPYVKAYLLPDKSRQSKRKTKIKVNTTDPVYNETLKYVISHSQLETRTLQLSVWHNDRFGRNAFLGEVEIPFDSWQFENQTEEWFALQPKADALTDACLQYKGELTVALRYVPPEKNLTLPLEQFPTKKSFIRRKKGNSPLPKGGLVEVVIKEAKNLTAVKSGGTSDSFVKGYLLPDNNKSSKHKTPVIKKSVNPQWNHTFTYSGLQPNDLQNVCLELTVWDKESLSSNVFLGGVRLGMGTGLSYGNEVDWMDSDGEELLLWQHMIENPEVSVEGTLMLRASMAKRKL</sequence>
<dbReference type="InterPro" id="IPR037303">
    <property type="entry name" value="SLP-4/5_C2A"/>
</dbReference>
<dbReference type="FunFam" id="2.60.40.150:FF:000107">
    <property type="entry name" value="Synaptotagmin-like 5, isoform CRA_a"/>
    <property type="match status" value="1"/>
</dbReference>
<dbReference type="GO" id="GO:0042043">
    <property type="term" value="F:neurexin family protein binding"/>
    <property type="evidence" value="ECO:0007669"/>
    <property type="project" value="TreeGrafter"/>
</dbReference>
<dbReference type="RefSeq" id="XP_051783062.1">
    <property type="nucleotide sequence ID" value="XM_051927102.1"/>
</dbReference>
<dbReference type="FunFam" id="2.60.40.150:FF:000006">
    <property type="entry name" value="Synaptotagmin-like 5, isoform CRA_a"/>
    <property type="match status" value="1"/>
</dbReference>
<dbReference type="GO" id="GO:0005543">
    <property type="term" value="F:phospholipid binding"/>
    <property type="evidence" value="ECO:0007669"/>
    <property type="project" value="InterPro"/>
</dbReference>
<dbReference type="PANTHER" id="PTHR45716">
    <property type="entry name" value="BITESIZE, ISOFORM I"/>
    <property type="match status" value="1"/>
</dbReference>
<dbReference type="PANTHER" id="PTHR45716:SF6">
    <property type="entry name" value="SYNAPTOTAGMIN-LIKE PROTEIN 5"/>
    <property type="match status" value="1"/>
</dbReference>
<keyword evidence="10" id="KW-0175">Coiled coil</keyword>
<dbReference type="GO" id="GO:0005886">
    <property type="term" value="C:plasma membrane"/>
    <property type="evidence" value="ECO:0007669"/>
    <property type="project" value="TreeGrafter"/>
</dbReference>
<dbReference type="CDD" id="cd04029">
    <property type="entry name" value="C2A_SLP-4_5"/>
    <property type="match status" value="1"/>
</dbReference>
<comment type="function">
    <text evidence="8">May act as Rab effector protein and play a role in vesicle trafficking. Binds phospholipids.</text>
</comment>
<dbReference type="AlphaFoldDB" id="A0A8C4RGF5"/>
<keyword evidence="15" id="KW-1185">Reference proteome</keyword>
<evidence type="ECO:0000256" key="10">
    <source>
        <dbReference type="SAM" id="Coils"/>
    </source>
</evidence>
<dbReference type="PROSITE" id="PS50916">
    <property type="entry name" value="RABBD"/>
    <property type="match status" value="1"/>
</dbReference>
<dbReference type="InterPro" id="IPR035892">
    <property type="entry name" value="C2_domain_sf"/>
</dbReference>
<feature type="compositionally biased region" description="Polar residues" evidence="11">
    <location>
        <begin position="165"/>
        <end position="182"/>
    </location>
</feature>
<dbReference type="PRINTS" id="PR00399">
    <property type="entry name" value="SYNAPTOTAGMN"/>
</dbReference>
<feature type="coiled-coil region" evidence="10">
    <location>
        <begin position="24"/>
        <end position="51"/>
    </location>
</feature>
<evidence type="ECO:0000313" key="15">
    <source>
        <dbReference type="Proteomes" id="UP000694620"/>
    </source>
</evidence>
<dbReference type="InterPro" id="IPR000008">
    <property type="entry name" value="C2_dom"/>
</dbReference>
<gene>
    <name evidence="14" type="primary">SYTL5</name>
    <name evidence="14" type="synonym">sytl5</name>
</gene>
<evidence type="ECO:0000256" key="1">
    <source>
        <dbReference type="ARBA" id="ARBA00004170"/>
    </source>
</evidence>
<dbReference type="GO" id="GO:0031267">
    <property type="term" value="F:small GTPase binding"/>
    <property type="evidence" value="ECO:0007669"/>
    <property type="project" value="InterPro"/>
</dbReference>
<dbReference type="InterPro" id="IPR043567">
    <property type="entry name" value="SYTL1-5_C2B"/>
</dbReference>
<evidence type="ECO:0000256" key="8">
    <source>
        <dbReference type="ARBA" id="ARBA00053749"/>
    </source>
</evidence>
<evidence type="ECO:0000256" key="4">
    <source>
        <dbReference type="ARBA" id="ARBA00022737"/>
    </source>
</evidence>
<evidence type="ECO:0000259" key="13">
    <source>
        <dbReference type="PROSITE" id="PS50916"/>
    </source>
</evidence>
<evidence type="ECO:0000256" key="3">
    <source>
        <dbReference type="ARBA" id="ARBA00022723"/>
    </source>
</evidence>
<evidence type="ECO:0000256" key="7">
    <source>
        <dbReference type="ARBA" id="ARBA00023136"/>
    </source>
</evidence>
<dbReference type="Ensembl" id="ENSECRT00000001643.1">
    <property type="protein sequence ID" value="ENSECRP00000001618.1"/>
    <property type="gene ID" value="ENSECRG00000001138.1"/>
</dbReference>
<feature type="domain" description="C2" evidence="12">
    <location>
        <begin position="598"/>
        <end position="722"/>
    </location>
</feature>
<keyword evidence="2" id="KW-0597">Phosphoprotein</keyword>
<evidence type="ECO:0000313" key="14">
    <source>
        <dbReference type="Ensembl" id="ENSECRP00000001618.1"/>
    </source>
</evidence>
<dbReference type="Gene3D" id="2.60.40.150">
    <property type="entry name" value="C2 domain"/>
    <property type="match status" value="2"/>
</dbReference>
<dbReference type="RefSeq" id="XP_051783063.1">
    <property type="nucleotide sequence ID" value="XM_051927103.1"/>
</dbReference>
<feature type="compositionally biased region" description="Polar residues" evidence="11">
    <location>
        <begin position="221"/>
        <end position="238"/>
    </location>
</feature>
<feature type="compositionally biased region" description="Polar residues" evidence="11">
    <location>
        <begin position="251"/>
        <end position="277"/>
    </location>
</feature>
<feature type="domain" description="RabBD" evidence="13">
    <location>
        <begin position="6"/>
        <end position="124"/>
    </location>
</feature>
<keyword evidence="3" id="KW-0479">Metal-binding</keyword>
<dbReference type="GO" id="GO:0008270">
    <property type="term" value="F:zinc ion binding"/>
    <property type="evidence" value="ECO:0007669"/>
    <property type="project" value="UniProtKB-KW"/>
</dbReference>
<feature type="compositionally biased region" description="Basic and acidic residues" evidence="11">
    <location>
        <begin position="204"/>
        <end position="213"/>
    </location>
</feature>